<dbReference type="GO" id="GO:0016987">
    <property type="term" value="F:sigma factor activity"/>
    <property type="evidence" value="ECO:0007669"/>
    <property type="project" value="UniProtKB-KW"/>
</dbReference>
<gene>
    <name evidence="7" type="ORF">OCK74_27115</name>
</gene>
<dbReference type="NCBIfam" id="TIGR02937">
    <property type="entry name" value="sigma70-ECF"/>
    <property type="match status" value="1"/>
</dbReference>
<reference evidence="7" key="1">
    <citation type="submission" date="2022-09" db="EMBL/GenBank/DDBJ databases">
        <authorList>
            <person name="Yuan C."/>
            <person name="Ke Z."/>
        </authorList>
    </citation>
    <scope>NUCLEOTIDE SEQUENCE</scope>
    <source>
        <strain evidence="7">LB-8</strain>
    </source>
</reference>
<dbReference type="Gene3D" id="1.10.10.10">
    <property type="entry name" value="Winged helix-like DNA-binding domain superfamily/Winged helix DNA-binding domain"/>
    <property type="match status" value="1"/>
</dbReference>
<feature type="domain" description="RNA polymerase sigma-70 region 2" evidence="5">
    <location>
        <begin position="30"/>
        <end position="94"/>
    </location>
</feature>
<evidence type="ECO:0000256" key="4">
    <source>
        <dbReference type="ARBA" id="ARBA00023163"/>
    </source>
</evidence>
<dbReference type="InterPro" id="IPR014284">
    <property type="entry name" value="RNA_pol_sigma-70_dom"/>
</dbReference>
<dbReference type="SUPFAM" id="SSF88946">
    <property type="entry name" value="Sigma2 domain of RNA polymerase sigma factors"/>
    <property type="match status" value="1"/>
</dbReference>
<name>A0A9X3BHS5_9BACT</name>
<sequence>MPENTSHLPVTEQLLIKGCIAGNRAFQSKLYDLYAPKMLGVCMRYSRNKQEAEEILLEGFLRVFTYIKKYRGSGSFEGWIRKIMVNCALFKYRSKVHLHPVIDLKIAGYEVAGEIDIASNLDAKELLILVQSLPVGYRIIFSLFVFEGYKHREIAKLLGISEGTSKSNLADARALLQKSLMIKEQLIANNGL</sequence>
<dbReference type="EMBL" id="JAOTIF010000049">
    <property type="protein sequence ID" value="MCU7552819.1"/>
    <property type="molecule type" value="Genomic_DNA"/>
</dbReference>
<dbReference type="InterPro" id="IPR013325">
    <property type="entry name" value="RNA_pol_sigma_r2"/>
</dbReference>
<comment type="caution">
    <text evidence="7">The sequence shown here is derived from an EMBL/GenBank/DDBJ whole genome shotgun (WGS) entry which is preliminary data.</text>
</comment>
<dbReference type="InterPro" id="IPR036388">
    <property type="entry name" value="WH-like_DNA-bd_sf"/>
</dbReference>
<dbReference type="AlphaFoldDB" id="A0A9X3BHS5"/>
<protein>
    <submittedName>
        <fullName evidence="7">RNA polymerase sigma factor</fullName>
    </submittedName>
</protein>
<evidence type="ECO:0000256" key="1">
    <source>
        <dbReference type="ARBA" id="ARBA00010641"/>
    </source>
</evidence>
<keyword evidence="8" id="KW-1185">Reference proteome</keyword>
<dbReference type="PANTHER" id="PTHR43133:SF46">
    <property type="entry name" value="RNA POLYMERASE SIGMA-70 FACTOR ECF SUBFAMILY"/>
    <property type="match status" value="1"/>
</dbReference>
<dbReference type="InterPro" id="IPR007627">
    <property type="entry name" value="RNA_pol_sigma70_r2"/>
</dbReference>
<dbReference type="GO" id="GO:0003677">
    <property type="term" value="F:DNA binding"/>
    <property type="evidence" value="ECO:0007669"/>
    <property type="project" value="InterPro"/>
</dbReference>
<dbReference type="InterPro" id="IPR039425">
    <property type="entry name" value="RNA_pol_sigma-70-like"/>
</dbReference>
<evidence type="ECO:0000259" key="6">
    <source>
        <dbReference type="Pfam" id="PF08281"/>
    </source>
</evidence>
<dbReference type="SUPFAM" id="SSF88659">
    <property type="entry name" value="Sigma3 and sigma4 domains of RNA polymerase sigma factors"/>
    <property type="match status" value="1"/>
</dbReference>
<evidence type="ECO:0000256" key="3">
    <source>
        <dbReference type="ARBA" id="ARBA00023082"/>
    </source>
</evidence>
<keyword evidence="4" id="KW-0804">Transcription</keyword>
<accession>A0A9X3BHS5</accession>
<keyword evidence="3" id="KW-0731">Sigma factor</keyword>
<feature type="domain" description="RNA polymerase sigma factor 70 region 4 type 2" evidence="6">
    <location>
        <begin position="129"/>
        <end position="176"/>
    </location>
</feature>
<dbReference type="Pfam" id="PF08281">
    <property type="entry name" value="Sigma70_r4_2"/>
    <property type="match status" value="1"/>
</dbReference>
<evidence type="ECO:0000313" key="7">
    <source>
        <dbReference type="EMBL" id="MCU7552819.1"/>
    </source>
</evidence>
<dbReference type="Proteomes" id="UP001155483">
    <property type="component" value="Unassembled WGS sequence"/>
</dbReference>
<dbReference type="Pfam" id="PF04542">
    <property type="entry name" value="Sigma70_r2"/>
    <property type="match status" value="1"/>
</dbReference>
<evidence type="ECO:0000313" key="8">
    <source>
        <dbReference type="Proteomes" id="UP001155483"/>
    </source>
</evidence>
<dbReference type="PANTHER" id="PTHR43133">
    <property type="entry name" value="RNA POLYMERASE ECF-TYPE SIGMA FACTO"/>
    <property type="match status" value="1"/>
</dbReference>
<dbReference type="RefSeq" id="WP_279300254.1">
    <property type="nucleotide sequence ID" value="NZ_JAOTIF010000049.1"/>
</dbReference>
<reference evidence="7" key="2">
    <citation type="submission" date="2023-04" db="EMBL/GenBank/DDBJ databases">
        <title>Paracnuella aquatica gen. nov., sp. nov., a member of the family Chitinophagaceae isolated from a hot spring.</title>
        <authorList>
            <person name="Wang C."/>
        </authorList>
    </citation>
    <scope>NUCLEOTIDE SEQUENCE</scope>
    <source>
        <strain evidence="7">LB-8</strain>
    </source>
</reference>
<proteinExistence type="inferred from homology"/>
<dbReference type="InterPro" id="IPR013324">
    <property type="entry name" value="RNA_pol_sigma_r3/r4-like"/>
</dbReference>
<keyword evidence="2" id="KW-0805">Transcription regulation</keyword>
<organism evidence="7 8">
    <name type="scientific">Paraflavisolibacter caeni</name>
    <dbReference type="NCBI Taxonomy" id="2982496"/>
    <lineage>
        <taxon>Bacteria</taxon>
        <taxon>Pseudomonadati</taxon>
        <taxon>Bacteroidota</taxon>
        <taxon>Chitinophagia</taxon>
        <taxon>Chitinophagales</taxon>
        <taxon>Chitinophagaceae</taxon>
        <taxon>Paraflavisolibacter</taxon>
    </lineage>
</organism>
<dbReference type="InterPro" id="IPR013249">
    <property type="entry name" value="RNA_pol_sigma70_r4_t2"/>
</dbReference>
<evidence type="ECO:0000256" key="2">
    <source>
        <dbReference type="ARBA" id="ARBA00023015"/>
    </source>
</evidence>
<evidence type="ECO:0000259" key="5">
    <source>
        <dbReference type="Pfam" id="PF04542"/>
    </source>
</evidence>
<comment type="similarity">
    <text evidence="1">Belongs to the sigma-70 factor family. ECF subfamily.</text>
</comment>
<dbReference type="GO" id="GO:0006352">
    <property type="term" value="P:DNA-templated transcription initiation"/>
    <property type="evidence" value="ECO:0007669"/>
    <property type="project" value="InterPro"/>
</dbReference>
<dbReference type="Gene3D" id="1.10.1740.10">
    <property type="match status" value="1"/>
</dbReference>